<dbReference type="Pfam" id="PF00069">
    <property type="entry name" value="Pkinase"/>
    <property type="match status" value="1"/>
</dbReference>
<dbReference type="GO" id="GO:0070985">
    <property type="term" value="C:transcription factor TFIIK complex"/>
    <property type="evidence" value="ECO:0007669"/>
    <property type="project" value="TreeGrafter"/>
</dbReference>
<evidence type="ECO:0000313" key="4">
    <source>
        <dbReference type="EMBL" id="KAF2606007.1"/>
    </source>
</evidence>
<evidence type="ECO:0000256" key="1">
    <source>
        <dbReference type="ARBA" id="ARBA00022741"/>
    </source>
</evidence>
<dbReference type="Gene3D" id="3.30.200.20">
    <property type="entry name" value="Phosphorylase Kinase, domain 1"/>
    <property type="match status" value="1"/>
</dbReference>
<dbReference type="GO" id="GO:0008353">
    <property type="term" value="F:RNA polymerase II CTD heptapeptide repeat kinase activity"/>
    <property type="evidence" value="ECO:0007669"/>
    <property type="project" value="TreeGrafter"/>
</dbReference>
<name>A0A8S9LJ65_BRACR</name>
<feature type="domain" description="Protein kinase" evidence="3">
    <location>
        <begin position="18"/>
        <end position="129"/>
    </location>
</feature>
<dbReference type="InterPro" id="IPR050108">
    <property type="entry name" value="CDK"/>
</dbReference>
<comment type="caution">
    <text evidence="4">The sequence shown here is derived from an EMBL/GenBank/DDBJ whole genome shotgun (WGS) entry which is preliminary data.</text>
</comment>
<sequence length="129" mass="14950">MVDQYSEKDQPKKVADRYLKQEVLGQGTYGVVFKATDTKVTPHSIFFKRSHETKNGQTVAIKKIRLGKEKEGVNITALREIKLLKELKHPHIIELVDAFPHKENLHLVFEFMETDLKEELTYLLSEADQ</sequence>
<dbReference type="GO" id="GO:0005524">
    <property type="term" value="F:ATP binding"/>
    <property type="evidence" value="ECO:0007669"/>
    <property type="project" value="UniProtKB-KW"/>
</dbReference>
<proteinExistence type="predicted"/>
<reference evidence="4" key="1">
    <citation type="submission" date="2019-12" db="EMBL/GenBank/DDBJ databases">
        <title>Genome sequencing and annotation of Brassica cretica.</title>
        <authorList>
            <person name="Studholme D.J."/>
            <person name="Sarris P.F."/>
        </authorList>
    </citation>
    <scope>NUCLEOTIDE SEQUENCE</scope>
    <source>
        <strain evidence="4">PFS-001/15</strain>
        <tissue evidence="4">Leaf</tissue>
    </source>
</reference>
<dbReference type="GO" id="GO:0005737">
    <property type="term" value="C:cytoplasm"/>
    <property type="evidence" value="ECO:0007669"/>
    <property type="project" value="TreeGrafter"/>
</dbReference>
<keyword evidence="1" id="KW-0547">Nucleotide-binding</keyword>
<dbReference type="EMBL" id="QGKW02000276">
    <property type="protein sequence ID" value="KAF2606007.1"/>
    <property type="molecule type" value="Genomic_DNA"/>
</dbReference>
<organism evidence="4 5">
    <name type="scientific">Brassica cretica</name>
    <name type="common">Mustard</name>
    <dbReference type="NCBI Taxonomy" id="69181"/>
    <lineage>
        <taxon>Eukaryota</taxon>
        <taxon>Viridiplantae</taxon>
        <taxon>Streptophyta</taxon>
        <taxon>Embryophyta</taxon>
        <taxon>Tracheophyta</taxon>
        <taxon>Spermatophyta</taxon>
        <taxon>Magnoliopsida</taxon>
        <taxon>eudicotyledons</taxon>
        <taxon>Gunneridae</taxon>
        <taxon>Pentapetalae</taxon>
        <taxon>rosids</taxon>
        <taxon>malvids</taxon>
        <taxon>Brassicales</taxon>
        <taxon>Brassicaceae</taxon>
        <taxon>Brassiceae</taxon>
        <taxon>Brassica</taxon>
    </lineage>
</organism>
<dbReference type="PROSITE" id="PS50011">
    <property type="entry name" value="PROTEIN_KINASE_DOM"/>
    <property type="match status" value="1"/>
</dbReference>
<dbReference type="GO" id="GO:0045944">
    <property type="term" value="P:positive regulation of transcription by RNA polymerase II"/>
    <property type="evidence" value="ECO:0007669"/>
    <property type="project" value="TreeGrafter"/>
</dbReference>
<evidence type="ECO:0000259" key="3">
    <source>
        <dbReference type="PROSITE" id="PS50011"/>
    </source>
</evidence>
<protein>
    <recommendedName>
        <fullName evidence="3">Protein kinase domain-containing protein</fullName>
    </recommendedName>
</protein>
<dbReference type="Proteomes" id="UP000712281">
    <property type="component" value="Unassembled WGS sequence"/>
</dbReference>
<evidence type="ECO:0000256" key="2">
    <source>
        <dbReference type="ARBA" id="ARBA00022840"/>
    </source>
</evidence>
<dbReference type="InterPro" id="IPR011009">
    <property type="entry name" value="Kinase-like_dom_sf"/>
</dbReference>
<dbReference type="GO" id="GO:0004693">
    <property type="term" value="F:cyclin-dependent protein serine/threonine kinase activity"/>
    <property type="evidence" value="ECO:0007669"/>
    <property type="project" value="TreeGrafter"/>
</dbReference>
<dbReference type="AlphaFoldDB" id="A0A8S9LJ65"/>
<dbReference type="PANTHER" id="PTHR24056">
    <property type="entry name" value="CELL DIVISION PROTEIN KINASE"/>
    <property type="match status" value="1"/>
</dbReference>
<keyword evidence="2" id="KW-0067">ATP-binding</keyword>
<dbReference type="PANTHER" id="PTHR24056:SF554">
    <property type="entry name" value="CYCLIN-DEPENDENT KINASE D-1"/>
    <property type="match status" value="1"/>
</dbReference>
<dbReference type="SUPFAM" id="SSF56112">
    <property type="entry name" value="Protein kinase-like (PK-like)"/>
    <property type="match status" value="1"/>
</dbReference>
<evidence type="ECO:0000313" key="5">
    <source>
        <dbReference type="Proteomes" id="UP000712281"/>
    </source>
</evidence>
<accession>A0A8S9LJ65</accession>
<dbReference type="InterPro" id="IPR000719">
    <property type="entry name" value="Prot_kinase_dom"/>
</dbReference>
<dbReference type="SMART" id="SM00220">
    <property type="entry name" value="S_TKc"/>
    <property type="match status" value="1"/>
</dbReference>
<gene>
    <name evidence="4" type="ORF">F2Q68_00046384</name>
</gene>